<evidence type="ECO:0000313" key="2">
    <source>
        <dbReference type="EMBL" id="GAA1757516.1"/>
    </source>
</evidence>
<name>A0ABN2KKT5_9MICC</name>
<evidence type="ECO:0000256" key="1">
    <source>
        <dbReference type="SAM" id="MobiDB-lite"/>
    </source>
</evidence>
<keyword evidence="3" id="KW-1185">Reference proteome</keyword>
<sequence>MVSLLAICAVVVYSGTPVQQQAAASSPEEKAAAVDHKLSVTVQVDLDGRTIRILATGCLTDASQRALHPLLRRARSLTPGIHVTVDLTGARHVEATGVQLLRWATHHDGADGWRPVEFLLPDPLPDPAWSHGHGVRTTSTTPSCEVRDPEVTDTRGRDSLPQYSTTVVSAHAAP</sequence>
<feature type="compositionally biased region" description="Basic and acidic residues" evidence="1">
    <location>
        <begin position="145"/>
        <end position="158"/>
    </location>
</feature>
<dbReference type="RefSeq" id="WP_344121388.1">
    <property type="nucleotide sequence ID" value="NZ_BAAAOA010000017.1"/>
</dbReference>
<reference evidence="2 3" key="1">
    <citation type="journal article" date="2019" name="Int. J. Syst. Evol. Microbiol.">
        <title>The Global Catalogue of Microorganisms (GCM) 10K type strain sequencing project: providing services to taxonomists for standard genome sequencing and annotation.</title>
        <authorList>
            <consortium name="The Broad Institute Genomics Platform"/>
            <consortium name="The Broad Institute Genome Sequencing Center for Infectious Disease"/>
            <person name="Wu L."/>
            <person name="Ma J."/>
        </authorList>
    </citation>
    <scope>NUCLEOTIDE SEQUENCE [LARGE SCALE GENOMIC DNA]</scope>
    <source>
        <strain evidence="2 3">JCM 14735</strain>
    </source>
</reference>
<feature type="region of interest" description="Disordered" evidence="1">
    <location>
        <begin position="128"/>
        <end position="174"/>
    </location>
</feature>
<proteinExistence type="predicted"/>
<organism evidence="2 3">
    <name type="scientific">Kocuria aegyptia</name>
    <dbReference type="NCBI Taxonomy" id="330943"/>
    <lineage>
        <taxon>Bacteria</taxon>
        <taxon>Bacillati</taxon>
        <taxon>Actinomycetota</taxon>
        <taxon>Actinomycetes</taxon>
        <taxon>Micrococcales</taxon>
        <taxon>Micrococcaceae</taxon>
        <taxon>Kocuria</taxon>
    </lineage>
</organism>
<accession>A0ABN2KKT5</accession>
<evidence type="ECO:0008006" key="4">
    <source>
        <dbReference type="Google" id="ProtNLM"/>
    </source>
</evidence>
<comment type="caution">
    <text evidence="2">The sequence shown here is derived from an EMBL/GenBank/DDBJ whole genome shotgun (WGS) entry which is preliminary data.</text>
</comment>
<protein>
    <recommendedName>
        <fullName evidence="4">STAS domain-containing protein</fullName>
    </recommendedName>
</protein>
<gene>
    <name evidence="2" type="ORF">GCM10009767_16040</name>
</gene>
<dbReference type="Proteomes" id="UP001501204">
    <property type="component" value="Unassembled WGS sequence"/>
</dbReference>
<evidence type="ECO:0000313" key="3">
    <source>
        <dbReference type="Proteomes" id="UP001501204"/>
    </source>
</evidence>
<dbReference type="EMBL" id="BAAAOA010000017">
    <property type="protein sequence ID" value="GAA1757516.1"/>
    <property type="molecule type" value="Genomic_DNA"/>
</dbReference>